<organism evidence="5 6">
    <name type="scientific">Sanghuangporus baumii</name>
    <name type="common">Phellinus baumii</name>
    <dbReference type="NCBI Taxonomy" id="108892"/>
    <lineage>
        <taxon>Eukaryota</taxon>
        <taxon>Fungi</taxon>
        <taxon>Dikarya</taxon>
        <taxon>Basidiomycota</taxon>
        <taxon>Agaricomycotina</taxon>
        <taxon>Agaricomycetes</taxon>
        <taxon>Hymenochaetales</taxon>
        <taxon>Hymenochaetaceae</taxon>
        <taxon>Sanghuangporus</taxon>
    </lineage>
</organism>
<dbReference type="InterPro" id="IPR035979">
    <property type="entry name" value="RBD_domain_sf"/>
</dbReference>
<dbReference type="SUPFAM" id="SSF54928">
    <property type="entry name" value="RNA-binding domain, RBD"/>
    <property type="match status" value="1"/>
</dbReference>
<feature type="compositionally biased region" description="Low complexity" evidence="3">
    <location>
        <begin position="743"/>
        <end position="768"/>
    </location>
</feature>
<evidence type="ECO:0000313" key="6">
    <source>
        <dbReference type="Proteomes" id="UP000757232"/>
    </source>
</evidence>
<keyword evidence="1 2" id="KW-0694">RNA-binding</keyword>
<dbReference type="Gene3D" id="3.30.70.330">
    <property type="match status" value="2"/>
</dbReference>
<dbReference type="Proteomes" id="UP000757232">
    <property type="component" value="Unassembled WGS sequence"/>
</dbReference>
<feature type="region of interest" description="Disordered" evidence="3">
    <location>
        <begin position="432"/>
        <end position="489"/>
    </location>
</feature>
<feature type="domain" description="RRM" evidence="4">
    <location>
        <begin position="190"/>
        <end position="264"/>
    </location>
</feature>
<dbReference type="SMART" id="SM00360">
    <property type="entry name" value="RRM"/>
    <property type="match status" value="2"/>
</dbReference>
<feature type="region of interest" description="Disordered" evidence="3">
    <location>
        <begin position="570"/>
        <end position="656"/>
    </location>
</feature>
<keyword evidence="6" id="KW-1185">Reference proteome</keyword>
<feature type="compositionally biased region" description="Basic and acidic residues" evidence="3">
    <location>
        <begin position="585"/>
        <end position="594"/>
    </location>
</feature>
<feature type="region of interest" description="Disordered" evidence="3">
    <location>
        <begin position="711"/>
        <end position="772"/>
    </location>
</feature>
<reference evidence="5" key="1">
    <citation type="submission" date="2016-06" db="EMBL/GenBank/DDBJ databases">
        <title>Draft Genome sequence of the fungus Inonotus baumii.</title>
        <authorList>
            <person name="Zhu H."/>
            <person name="Lin W."/>
        </authorList>
    </citation>
    <scope>NUCLEOTIDE SEQUENCE</scope>
    <source>
        <strain evidence="5">821</strain>
    </source>
</reference>
<dbReference type="CDD" id="cd00590">
    <property type="entry name" value="RRM_SF"/>
    <property type="match status" value="1"/>
</dbReference>
<comment type="caution">
    <text evidence="5">The sequence shown here is derived from an EMBL/GenBank/DDBJ whole genome shotgun (WGS) entry which is preliminary data.</text>
</comment>
<accession>A0A9Q5NBD1</accession>
<evidence type="ECO:0000256" key="1">
    <source>
        <dbReference type="ARBA" id="ARBA00022884"/>
    </source>
</evidence>
<evidence type="ECO:0000256" key="3">
    <source>
        <dbReference type="SAM" id="MobiDB-lite"/>
    </source>
</evidence>
<dbReference type="Pfam" id="PF00076">
    <property type="entry name" value="RRM_1"/>
    <property type="match status" value="2"/>
</dbReference>
<dbReference type="InterPro" id="IPR036053">
    <property type="entry name" value="PABP-dom"/>
</dbReference>
<name>A0A9Q5NBD1_SANBA</name>
<feature type="domain" description="RRM" evidence="4">
    <location>
        <begin position="343"/>
        <end position="420"/>
    </location>
</feature>
<dbReference type="OrthoDB" id="6159137at2759"/>
<feature type="compositionally biased region" description="Pro residues" evidence="3">
    <location>
        <begin position="291"/>
        <end position="300"/>
    </location>
</feature>
<feature type="compositionally biased region" description="Low complexity" evidence="3">
    <location>
        <begin position="628"/>
        <end position="646"/>
    </location>
</feature>
<dbReference type="GO" id="GO:0003723">
    <property type="term" value="F:RNA binding"/>
    <property type="evidence" value="ECO:0007669"/>
    <property type="project" value="UniProtKB-UniRule"/>
</dbReference>
<dbReference type="InterPro" id="IPR000504">
    <property type="entry name" value="RRM_dom"/>
</dbReference>
<proteinExistence type="predicted"/>
<dbReference type="InterPro" id="IPR012677">
    <property type="entry name" value="Nucleotide-bd_a/b_plait_sf"/>
</dbReference>
<dbReference type="Gene3D" id="1.10.1900.10">
    <property type="entry name" value="c-terminal domain of poly(a) binding protein"/>
    <property type="match status" value="2"/>
</dbReference>
<feature type="compositionally biased region" description="Basic and acidic residues" evidence="3">
    <location>
        <begin position="476"/>
        <end position="486"/>
    </location>
</feature>
<dbReference type="PROSITE" id="PS50102">
    <property type="entry name" value="RRM"/>
    <property type="match status" value="2"/>
</dbReference>
<evidence type="ECO:0000313" key="5">
    <source>
        <dbReference type="EMBL" id="OCB91443.1"/>
    </source>
</evidence>
<feature type="compositionally biased region" description="Low complexity" evidence="3">
    <location>
        <begin position="719"/>
        <end position="734"/>
    </location>
</feature>
<dbReference type="AlphaFoldDB" id="A0A9Q5NBD1"/>
<protein>
    <recommendedName>
        <fullName evidence="4">RRM domain-containing protein</fullName>
    </recommendedName>
</protein>
<dbReference type="EMBL" id="LNZH02000088">
    <property type="protein sequence ID" value="OCB91443.1"/>
    <property type="molecule type" value="Genomic_DNA"/>
</dbReference>
<dbReference type="InterPro" id="IPR052462">
    <property type="entry name" value="SLIRP/GR-RBP-like"/>
</dbReference>
<evidence type="ECO:0000256" key="2">
    <source>
        <dbReference type="PROSITE-ProRule" id="PRU00176"/>
    </source>
</evidence>
<dbReference type="SUPFAM" id="SSF63570">
    <property type="entry name" value="PABC (PABP) domain"/>
    <property type="match status" value="1"/>
</dbReference>
<evidence type="ECO:0000259" key="4">
    <source>
        <dbReference type="PROSITE" id="PS50102"/>
    </source>
</evidence>
<gene>
    <name evidence="5" type="ORF">A7U60_g1321</name>
</gene>
<sequence length="890" mass="95989">MAESHKPHPYLREPLLYILNLPAYVSDTALAPVFEACVPFRPHLVRDGTDRPISGSIEFKELEKGELVDWSHQADCFPVPSSIRTFHLRELLSHPFENALFSIKSIRFMCCYREGAGWLAGYIHSSFCLRITKIPEYELVTFGTGRCTNLPEKALATLQGRPVPGTPNAIIRLSPYPPDQQNILPAAGAAPRIVKQLPPGYTDSQLYDLFRPFGPLASVRTQTPFGADTGILEYWSEDDAKAAEAEMHCAEVEDHNIAVQVYHPRRGPDPQFSPTAPPFVPTGVIYPQYPPQYTQPPPVRGPSHSPSPRRMSGPFVHGPGQQVQFAPLSGPGSGSHSGLIDPCNLFVKNLDETIDSGTLFQHFNQFGSIVSARVMRDENGRSRGFGFVSYQMPDQASLALRSMNGVVLGQKQIVVRLHEPKQLRQEKLAQRFAGHNNHPRSRSGATSPTASEGGDSQGAWPSPRVGYQSLASPSGHSERLAPDRARRSSGSYYNAALSGQLQLSMSYDELHALSPVVRKEVLTGELQRRVKSLKEVPESEIEGVVNQLIGLSLAEVVDAIHDPARFSSAVQNAQNALKKPSPPESRADSNERSGKSPSPAESADSRLLDPNVLAATASAPDHPSTPISHSSPLSTPPRTSSPAAGAVPGGGAPSERERLRVAVGKLEPDSERAASITELLMSLSKRERAMCLFNVEVLRGKVADAKLVLDSSDAEEEQQTAAPAPVTPARKTTASSALEDSPRTPALSSRAPSAAASPAAPVTPPSKSLGSVPTTVDKLAQLPAAKIIEILRDSSTAEQLGLSKADPLIVKATDEFVDSLADLPVPKQKQQLGDKLFRVVKGFGIKGAPKVTIALLDQEDLRPLAHIMNSYPPVLKEKALVTQAALTANK</sequence>
<dbReference type="PANTHER" id="PTHR48027">
    <property type="entry name" value="HETEROGENEOUS NUCLEAR RIBONUCLEOPROTEIN 87F-RELATED"/>
    <property type="match status" value="1"/>
</dbReference>
<feature type="region of interest" description="Disordered" evidence="3">
    <location>
        <begin position="291"/>
        <end position="311"/>
    </location>
</feature>